<dbReference type="InterPro" id="IPR027417">
    <property type="entry name" value="P-loop_NTPase"/>
</dbReference>
<dbReference type="RefSeq" id="XP_030965091.1">
    <property type="nucleotide sequence ID" value="XM_031109231.1"/>
</dbReference>
<keyword evidence="5" id="KW-0067">ATP-binding</keyword>
<dbReference type="RefSeq" id="XP_030965086.1">
    <property type="nucleotide sequence ID" value="XM_031109226.1"/>
</dbReference>
<feature type="domain" description="Disease resistance protein winged helix" evidence="8">
    <location>
        <begin position="423"/>
        <end position="495"/>
    </location>
</feature>
<dbReference type="RefSeq" id="XP_030965082.1">
    <property type="nucleotide sequence ID" value="XM_031109222.1"/>
</dbReference>
<dbReference type="OMA" id="LWLWDCP"/>
<dbReference type="EnsemblPlants" id="QL04p008632:mrna">
    <property type="protein sequence ID" value="QL04p008632:mrna:CDS:1"/>
    <property type="gene ID" value="QL04p008632"/>
</dbReference>
<dbReference type="Gene3D" id="1.10.10.10">
    <property type="entry name" value="Winged helix-like DNA-binding domain superfamily/Winged helix DNA-binding domain"/>
    <property type="match status" value="1"/>
</dbReference>
<dbReference type="RefSeq" id="XP_030965085.1">
    <property type="nucleotide sequence ID" value="XM_031109225.1"/>
</dbReference>
<dbReference type="RefSeq" id="XP_030965089.1">
    <property type="nucleotide sequence ID" value="XM_031109229.1"/>
</dbReference>
<reference evidence="10 11" key="1">
    <citation type="journal article" date="2016" name="G3 (Bethesda)">
        <title>First Draft Assembly and Annotation of the Genome of a California Endemic Oak Quercus lobata Nee (Fagaceae).</title>
        <authorList>
            <person name="Sork V.L."/>
            <person name="Fitz-Gibbon S.T."/>
            <person name="Puiu D."/>
            <person name="Crepeau M."/>
            <person name="Gugger P.F."/>
            <person name="Sherman R."/>
            <person name="Stevens K."/>
            <person name="Langley C.H."/>
            <person name="Pellegrini M."/>
            <person name="Salzberg S.L."/>
        </authorList>
    </citation>
    <scope>NUCLEOTIDE SEQUENCE [LARGE SCALE GENOMIC DNA]</scope>
    <source>
        <strain evidence="10 11">cv. SW786</strain>
    </source>
</reference>
<dbReference type="Pfam" id="PF00931">
    <property type="entry name" value="NB-ARC"/>
    <property type="match status" value="1"/>
</dbReference>
<dbReference type="PRINTS" id="PR00364">
    <property type="entry name" value="DISEASERSIST"/>
</dbReference>
<keyword evidence="1" id="KW-0433">Leucine-rich repeat</keyword>
<sequence length="1096" mass="126432">MAEGALVGVAKGITEKASNLLAQEIVLLWGVKDEIERLGDTVLTISAVIEDAEEEQHHNNQVRVWLKRLNDALYEADDLLDDISTEALRREVMTRNKKAKEVRIFFSKSNQLVNGHKMGHKVKAMRERLDAIKNDKGFHLDERTQARNYRVRETHSFVRTEEVIGRENDKREIIRILLDSNVEESVLILPIVGLGGLGKTALAQLVFNVKEIQNHFEQKLWVCVSNDFELKVIVKKILECTKNMKQEDLEINTLINDLKKEIDGKRYLLVLDDVWNENPQKWLSLKDLLMGGARGSRILVTTRIKKVAEITKTVQPYMLKGLDKEKSWCLFKRFAFANGQDLQNPYIKEIGMEIIAKCKGVPLAIRTLGSVLYFKNPEKEWLSFKNDELSKVAQKENDFLPSLKLSYDHLPSYLKQCFAYCCLFPKDYKIHKPTLIKMWMAQGFIRSSSQNQCLEDIGHEYFMDLLWRSFFQEVEEDGSGNILKFKMHDLMHDLAKSVAASDNATFYSKEEGIQEKTRHISFDRTFLSSSGIPFSLYKASRIRTFVLLSQSQHPRLGKSTYNAIVSRFKFIRLLDLHDMGIKIIQSSIGKLRHLRYLDLSSNSIRMLPNSITRLHNLQTLRLSRCPIKELPKDINKLVNLRYLEIDECRRLTHMPRGLGQLTKLRTLSQFVVAKNSCFPFWRNGGLKELYGLNELRGTLQIRRLRHGKDALLESKDANMREKQHLQGLTLRWIKEEVDESNVCYDEESLEALYPHSNLHELHLLRYGGVKFPSGTSSLSTLVNFSLNNCNKCQHLPPLDQFHSLKSLSLEWMNDLEYILEKDDNCGFFDSSFLPSLEQLQIKYCPNLKGWWQRQRDSVEEVDNHSLPSFRRLSNLVIWHCLKLTSMPLFPYLKKLKLGMCSLKPLEQTLRMKLTNMATLESLTSIATSTSSSSTIADSSFIPLSKLKFMTIVNMEETLPKELMCNLISLQDLSCGPLPLSQHLIALRRLIINGSNEFDIINNGDEMEWHGLQRLHYLKFYNIPNLATLPVGIQHLTSLQRFKIYDCPSLLAIPEWIGNLTSLQSLKIRSCPILLERCKKEAGEDWPKIAHIPHLDI</sequence>
<dbReference type="RefSeq" id="XP_030965081.1">
    <property type="nucleotide sequence ID" value="XM_031109221.1"/>
</dbReference>
<dbReference type="RefSeq" id="XP_030965080.1">
    <property type="nucleotide sequence ID" value="XM_031109220.1"/>
</dbReference>
<dbReference type="RefSeq" id="XP_030965095.1">
    <property type="nucleotide sequence ID" value="XM_031109235.1"/>
</dbReference>
<dbReference type="GeneID" id="115986349"/>
<evidence type="ECO:0000256" key="2">
    <source>
        <dbReference type="ARBA" id="ARBA00022737"/>
    </source>
</evidence>
<dbReference type="SUPFAM" id="SSF52540">
    <property type="entry name" value="P-loop containing nucleoside triphosphate hydrolases"/>
    <property type="match status" value="1"/>
</dbReference>
<dbReference type="PANTHER" id="PTHR36766:SF38">
    <property type="entry name" value="DISEASE RESISTANCE PROTEIN RGA3"/>
    <property type="match status" value="1"/>
</dbReference>
<dbReference type="Pfam" id="PF13855">
    <property type="entry name" value="LRR_8"/>
    <property type="match status" value="1"/>
</dbReference>
<dbReference type="Pfam" id="PF18052">
    <property type="entry name" value="Rx_N"/>
    <property type="match status" value="1"/>
</dbReference>
<dbReference type="InterPro" id="IPR032675">
    <property type="entry name" value="LRR_dom_sf"/>
</dbReference>
<feature type="domain" description="R13L1/DRL21-like LRR repeat region" evidence="9">
    <location>
        <begin position="686"/>
        <end position="812"/>
    </location>
</feature>
<dbReference type="RefSeq" id="XP_030965084.1">
    <property type="nucleotide sequence ID" value="XM_031109224.1"/>
</dbReference>
<dbReference type="EMBL" id="LRBV02000004">
    <property type="status" value="NOT_ANNOTATED_CDS"/>
    <property type="molecule type" value="Genomic_DNA"/>
</dbReference>
<dbReference type="RefSeq" id="XP_030965096.1">
    <property type="nucleotide sequence ID" value="XM_031109236.1"/>
</dbReference>
<evidence type="ECO:0000313" key="11">
    <source>
        <dbReference type="Proteomes" id="UP000594261"/>
    </source>
</evidence>
<dbReference type="RefSeq" id="XP_030965093.1">
    <property type="nucleotide sequence ID" value="XM_031109233.1"/>
</dbReference>
<dbReference type="FunFam" id="1.10.10.10:FF:000322">
    <property type="entry name" value="Probable disease resistance protein At1g63360"/>
    <property type="match status" value="1"/>
</dbReference>
<dbReference type="GO" id="GO:0043531">
    <property type="term" value="F:ADP binding"/>
    <property type="evidence" value="ECO:0007669"/>
    <property type="project" value="InterPro"/>
</dbReference>
<proteinExistence type="predicted"/>
<evidence type="ECO:0000256" key="5">
    <source>
        <dbReference type="ARBA" id="ARBA00022840"/>
    </source>
</evidence>
<keyword evidence="11" id="KW-1185">Reference proteome</keyword>
<gene>
    <name evidence="10" type="primary">LOC115986349</name>
</gene>
<dbReference type="PROSITE" id="PS51450">
    <property type="entry name" value="LRR"/>
    <property type="match status" value="1"/>
</dbReference>
<dbReference type="Pfam" id="PF23559">
    <property type="entry name" value="WHD_DRP"/>
    <property type="match status" value="1"/>
</dbReference>
<evidence type="ECO:0000256" key="4">
    <source>
        <dbReference type="ARBA" id="ARBA00022821"/>
    </source>
</evidence>
<evidence type="ECO:0000259" key="9">
    <source>
        <dbReference type="Pfam" id="PF25019"/>
    </source>
</evidence>
<feature type="domain" description="Disease resistance N-terminal" evidence="7">
    <location>
        <begin position="13"/>
        <end position="97"/>
    </location>
</feature>
<keyword evidence="3" id="KW-0547">Nucleotide-binding</keyword>
<dbReference type="Pfam" id="PF25019">
    <property type="entry name" value="LRR_R13L1-DRL21"/>
    <property type="match status" value="1"/>
</dbReference>
<dbReference type="RefSeq" id="XP_030965098.1">
    <property type="nucleotide sequence ID" value="XM_031109238.1"/>
</dbReference>
<dbReference type="GO" id="GO:0006952">
    <property type="term" value="P:defense response"/>
    <property type="evidence" value="ECO:0007669"/>
    <property type="project" value="UniProtKB-KW"/>
</dbReference>
<dbReference type="InterPro" id="IPR058922">
    <property type="entry name" value="WHD_DRP"/>
</dbReference>
<dbReference type="RefSeq" id="XP_030965083.1">
    <property type="nucleotide sequence ID" value="XM_031109223.1"/>
</dbReference>
<evidence type="ECO:0000256" key="1">
    <source>
        <dbReference type="ARBA" id="ARBA00022614"/>
    </source>
</evidence>
<dbReference type="OrthoDB" id="5279713at2759"/>
<dbReference type="InterPro" id="IPR042197">
    <property type="entry name" value="Apaf_helical"/>
</dbReference>
<dbReference type="AlphaFoldDB" id="A0A7N2LDI1"/>
<dbReference type="Gramene" id="QL04p008632:mrna">
    <property type="protein sequence ID" value="QL04p008632:mrna:CDS:1"/>
    <property type="gene ID" value="QL04p008632"/>
</dbReference>
<evidence type="ECO:0000259" key="6">
    <source>
        <dbReference type="Pfam" id="PF00931"/>
    </source>
</evidence>
<keyword evidence="4" id="KW-0611">Plant defense</keyword>
<dbReference type="Proteomes" id="UP000594261">
    <property type="component" value="Chromosome 4"/>
</dbReference>
<dbReference type="CDD" id="cd14798">
    <property type="entry name" value="RX-CC_like"/>
    <property type="match status" value="1"/>
</dbReference>
<accession>A0A7N2LDI1</accession>
<dbReference type="Gene3D" id="1.10.8.430">
    <property type="entry name" value="Helical domain of apoptotic protease-activating factors"/>
    <property type="match status" value="1"/>
</dbReference>
<evidence type="ECO:0000259" key="7">
    <source>
        <dbReference type="Pfam" id="PF18052"/>
    </source>
</evidence>
<dbReference type="Gene3D" id="1.20.5.4130">
    <property type="match status" value="1"/>
</dbReference>
<dbReference type="RefSeq" id="XP_030965092.1">
    <property type="nucleotide sequence ID" value="XM_031109232.1"/>
</dbReference>
<dbReference type="RefSeq" id="XP_030965078.1">
    <property type="nucleotide sequence ID" value="XM_031109218.1"/>
</dbReference>
<dbReference type="RefSeq" id="XP_030965088.1">
    <property type="nucleotide sequence ID" value="XM_031109228.1"/>
</dbReference>
<evidence type="ECO:0000313" key="10">
    <source>
        <dbReference type="EnsemblPlants" id="QL04p008632:mrna:CDS:1"/>
    </source>
</evidence>
<dbReference type="RefSeq" id="XP_030965090.1">
    <property type="nucleotide sequence ID" value="XM_031109230.1"/>
</dbReference>
<evidence type="ECO:0000256" key="3">
    <source>
        <dbReference type="ARBA" id="ARBA00022741"/>
    </source>
</evidence>
<dbReference type="InterPro" id="IPR002182">
    <property type="entry name" value="NB-ARC"/>
</dbReference>
<dbReference type="SUPFAM" id="SSF52058">
    <property type="entry name" value="L domain-like"/>
    <property type="match status" value="2"/>
</dbReference>
<name>A0A7N2LDI1_QUELO</name>
<dbReference type="InterPro" id="IPR036388">
    <property type="entry name" value="WH-like_DNA-bd_sf"/>
</dbReference>
<dbReference type="GO" id="GO:0005524">
    <property type="term" value="F:ATP binding"/>
    <property type="evidence" value="ECO:0007669"/>
    <property type="project" value="UniProtKB-KW"/>
</dbReference>
<evidence type="ECO:0000259" key="8">
    <source>
        <dbReference type="Pfam" id="PF23559"/>
    </source>
</evidence>
<dbReference type="RefSeq" id="XP_030965094.1">
    <property type="nucleotide sequence ID" value="XM_031109234.1"/>
</dbReference>
<protein>
    <submittedName>
        <fullName evidence="10">Uncharacterized protein</fullName>
    </submittedName>
</protein>
<reference evidence="10" key="2">
    <citation type="submission" date="2021-01" db="UniProtKB">
        <authorList>
            <consortium name="EnsemblPlants"/>
        </authorList>
    </citation>
    <scope>IDENTIFICATION</scope>
</reference>
<dbReference type="InterPro" id="IPR003591">
    <property type="entry name" value="Leu-rich_rpt_typical-subtyp"/>
</dbReference>
<feature type="domain" description="NB-ARC" evidence="6">
    <location>
        <begin position="167"/>
        <end position="338"/>
    </location>
</feature>
<dbReference type="GO" id="GO:0051707">
    <property type="term" value="P:response to other organism"/>
    <property type="evidence" value="ECO:0007669"/>
    <property type="project" value="UniProtKB-ARBA"/>
</dbReference>
<dbReference type="SMART" id="SM00369">
    <property type="entry name" value="LRR_TYP"/>
    <property type="match status" value="2"/>
</dbReference>
<dbReference type="InParanoid" id="A0A7N2LDI1"/>
<dbReference type="RefSeq" id="XP_030965097.1">
    <property type="nucleotide sequence ID" value="XM_031109237.1"/>
</dbReference>
<dbReference type="Gene3D" id="3.80.10.10">
    <property type="entry name" value="Ribonuclease Inhibitor"/>
    <property type="match status" value="2"/>
</dbReference>
<dbReference type="RefSeq" id="XP_030965087.1">
    <property type="nucleotide sequence ID" value="XM_031109227.1"/>
</dbReference>
<dbReference type="InterPro" id="IPR001611">
    <property type="entry name" value="Leu-rich_rpt"/>
</dbReference>
<dbReference type="Gene3D" id="3.40.50.300">
    <property type="entry name" value="P-loop containing nucleotide triphosphate hydrolases"/>
    <property type="match status" value="1"/>
</dbReference>
<dbReference type="InterPro" id="IPR038005">
    <property type="entry name" value="RX-like_CC"/>
</dbReference>
<dbReference type="KEGG" id="qlo:115986349"/>
<dbReference type="PANTHER" id="PTHR36766">
    <property type="entry name" value="PLANT BROAD-SPECTRUM MILDEW RESISTANCE PROTEIN RPW8"/>
    <property type="match status" value="1"/>
</dbReference>
<dbReference type="InterPro" id="IPR056789">
    <property type="entry name" value="LRR_R13L1-DRL21"/>
</dbReference>
<organism evidence="10 11">
    <name type="scientific">Quercus lobata</name>
    <name type="common">Valley oak</name>
    <dbReference type="NCBI Taxonomy" id="97700"/>
    <lineage>
        <taxon>Eukaryota</taxon>
        <taxon>Viridiplantae</taxon>
        <taxon>Streptophyta</taxon>
        <taxon>Embryophyta</taxon>
        <taxon>Tracheophyta</taxon>
        <taxon>Spermatophyta</taxon>
        <taxon>Magnoliopsida</taxon>
        <taxon>eudicotyledons</taxon>
        <taxon>Gunneridae</taxon>
        <taxon>Pentapetalae</taxon>
        <taxon>rosids</taxon>
        <taxon>fabids</taxon>
        <taxon>Fagales</taxon>
        <taxon>Fagaceae</taxon>
        <taxon>Quercus</taxon>
    </lineage>
</organism>
<dbReference type="InterPro" id="IPR041118">
    <property type="entry name" value="Rx_N"/>
</dbReference>
<keyword evidence="2" id="KW-0677">Repeat</keyword>